<feature type="transmembrane region" description="Helical" evidence="3">
    <location>
        <begin position="878"/>
        <end position="902"/>
    </location>
</feature>
<keyword evidence="3" id="KW-0472">Membrane</keyword>
<dbReference type="SMART" id="SM00271">
    <property type="entry name" value="DnaJ"/>
    <property type="match status" value="1"/>
</dbReference>
<dbReference type="Proteomes" id="UP001269819">
    <property type="component" value="Unassembled WGS sequence"/>
</dbReference>
<evidence type="ECO:0000313" key="5">
    <source>
        <dbReference type="EMBL" id="MDV2078878.1"/>
    </source>
</evidence>
<keyword evidence="3" id="KW-0812">Transmembrane</keyword>
<feature type="compositionally biased region" description="Basic and acidic residues" evidence="2">
    <location>
        <begin position="27"/>
        <end position="47"/>
    </location>
</feature>
<dbReference type="CDD" id="cd06257">
    <property type="entry name" value="DnaJ"/>
    <property type="match status" value="1"/>
</dbReference>
<protein>
    <recommendedName>
        <fullName evidence="4">J domain-containing protein</fullName>
    </recommendedName>
</protein>
<dbReference type="Pfam" id="PF05656">
    <property type="entry name" value="DUF805"/>
    <property type="match status" value="1"/>
</dbReference>
<reference evidence="5 6" key="1">
    <citation type="submission" date="2023-10" db="EMBL/GenBank/DDBJ databases">
        <title>Characteristics and mechanism of a salt-tolerant marine origin heterotrophic nitrifying- aerobic denitrifying bacteria Marinobacter xestospongiae HN1.</title>
        <authorList>
            <person name="Qi R."/>
        </authorList>
    </citation>
    <scope>NUCLEOTIDE SEQUENCE [LARGE SCALE GENOMIC DNA]</scope>
    <source>
        <strain evidence="5 6">HN1</strain>
    </source>
</reference>
<name>A0ABU3VX77_9GAMM</name>
<dbReference type="RefSeq" id="WP_316973548.1">
    <property type="nucleotide sequence ID" value="NZ_JAWIIJ010000005.1"/>
</dbReference>
<feature type="compositionally biased region" description="Low complexity" evidence="2">
    <location>
        <begin position="67"/>
        <end position="79"/>
    </location>
</feature>
<dbReference type="InterPro" id="IPR001623">
    <property type="entry name" value="DnaJ_domain"/>
</dbReference>
<evidence type="ECO:0000259" key="4">
    <source>
        <dbReference type="PROSITE" id="PS50076"/>
    </source>
</evidence>
<dbReference type="InterPro" id="IPR008523">
    <property type="entry name" value="DUF805"/>
</dbReference>
<dbReference type="SUPFAM" id="SSF46565">
    <property type="entry name" value="Chaperone J-domain"/>
    <property type="match status" value="1"/>
</dbReference>
<feature type="region of interest" description="Disordered" evidence="2">
    <location>
        <begin position="20"/>
        <end position="79"/>
    </location>
</feature>
<organism evidence="5 6">
    <name type="scientific">Marinobacter xestospongiae</name>
    <dbReference type="NCBI Taxonomy" id="994319"/>
    <lineage>
        <taxon>Bacteria</taxon>
        <taxon>Pseudomonadati</taxon>
        <taxon>Pseudomonadota</taxon>
        <taxon>Gammaproteobacteria</taxon>
        <taxon>Pseudomonadales</taxon>
        <taxon>Marinobacteraceae</taxon>
        <taxon>Marinobacter</taxon>
    </lineage>
</organism>
<keyword evidence="1" id="KW-0143">Chaperone</keyword>
<dbReference type="InterPro" id="IPR036869">
    <property type="entry name" value="J_dom_sf"/>
</dbReference>
<dbReference type="PROSITE" id="PS50076">
    <property type="entry name" value="DNAJ_2"/>
    <property type="match status" value="1"/>
</dbReference>
<keyword evidence="3" id="KW-1133">Transmembrane helix</keyword>
<feature type="domain" description="J" evidence="4">
    <location>
        <begin position="4"/>
        <end position="64"/>
    </location>
</feature>
<evidence type="ECO:0000313" key="6">
    <source>
        <dbReference type="Proteomes" id="UP001269819"/>
    </source>
</evidence>
<sequence>MSDSPWSLLGLEPTDDTRAIRRAYRKRLPEHPPETDPEGFKKLRQAYEEALTLATERQSEPETGAEPQAGTDDAPPQDAADEALQAAQAWFDQLNDLSAAAESRFHIASYRTHLAQLDELPLAAITLLPAPTLDWASQRGYLPKAVLRALRDRFQWPQLVNRYEPQEALEVDRFLIALDQDDPFNLEVLSAWPSHAQEGAIRLFAALGHGLRHGDVNSLRQLLYLPAVHPIPPCPRALWLLLRCYQACQLPVPDAWLASARALHQHADLATELDRDWLLASLLAHSGQTGAALAVMTPHLDAGAAPDLRSWLFRLFQHQQPEWLPLWTLLLRPDLNDPVDAGDALQLLAAQRQLLEREDSDALMARLCIRDGLCSGFRYGLPPSVDRRHDEPVTLSHLYGWLMQLQQDVTPFDTPFDALKLDLSGLQAQLPEDCPATRLALALLHEHQQLLAAQRVLQEGLDQPELAHELQTRPVSVRQQILARDPMRPLPELRRLAEAAELSLEVDDDQQGQPYDDRLDWIRRRLHAGDRHWCSGASPPTDPEAAMACQRLGLLLDMEPAWLLEAFSQPLLQTVAEQPEDSVFRLLARTLLTFQQQEPGADAVKALCRQLVLPLTDAGFRDAFARLLNTPRMITHLMNGLYLQPGLPDASWAPVMTALLGTEPANGIDALYYHALLTLRPTQAPPALTAQVKQHTLALDNVNLRGQALLSDALNMPIAELKALKIWQADELAYTGAALNTLAALSSSHPSQWPHRDDAATLLQTYRGETEDSVPVRVRLLCGLILGQLEHHLTTLKQQPGDWSSEPWRRPFSFRGRLSRLDFFLHTLAAMAPGLGLQALYPDANATLISLLMMVGFVAFLSGMTRRLRDVGLHGRRLGFAVPVYLVLLVAVPPVAIIILLFKGSAVPEHSLARDDQPWLTQMDHLYQES</sequence>
<accession>A0ABU3VX77</accession>
<evidence type="ECO:0000256" key="2">
    <source>
        <dbReference type="SAM" id="MobiDB-lite"/>
    </source>
</evidence>
<proteinExistence type="predicted"/>
<feature type="transmembrane region" description="Helical" evidence="3">
    <location>
        <begin position="847"/>
        <end position="866"/>
    </location>
</feature>
<dbReference type="EMBL" id="JAWIIJ010000005">
    <property type="protein sequence ID" value="MDV2078878.1"/>
    <property type="molecule type" value="Genomic_DNA"/>
</dbReference>
<keyword evidence="6" id="KW-1185">Reference proteome</keyword>
<evidence type="ECO:0000256" key="3">
    <source>
        <dbReference type="SAM" id="Phobius"/>
    </source>
</evidence>
<comment type="caution">
    <text evidence="5">The sequence shown here is derived from an EMBL/GenBank/DDBJ whole genome shotgun (WGS) entry which is preliminary data.</text>
</comment>
<gene>
    <name evidence="5" type="ORF">RYS15_09280</name>
</gene>
<evidence type="ECO:0000256" key="1">
    <source>
        <dbReference type="ARBA" id="ARBA00023186"/>
    </source>
</evidence>